<dbReference type="Gene3D" id="3.40.1190.20">
    <property type="match status" value="1"/>
</dbReference>
<proteinExistence type="inferred from homology"/>
<evidence type="ECO:0000313" key="9">
    <source>
        <dbReference type="Proteomes" id="UP000260649"/>
    </source>
</evidence>
<dbReference type="PROSITE" id="PS51383">
    <property type="entry name" value="YJEF_C_3"/>
    <property type="match status" value="1"/>
</dbReference>
<comment type="caution">
    <text evidence="8">The sequence shown here is derived from an EMBL/GenBank/DDBJ whole genome shotgun (WGS) entry which is preliminary data.</text>
</comment>
<feature type="domain" description="YjeF C-terminal" evidence="7">
    <location>
        <begin position="5"/>
        <end position="277"/>
    </location>
</feature>
<feature type="binding site" evidence="6">
    <location>
        <position position="40"/>
    </location>
    <ligand>
        <name>(6S)-NADPHX</name>
        <dbReference type="ChEBI" id="CHEBI:64076"/>
    </ligand>
</feature>
<feature type="binding site" evidence="6">
    <location>
        <position position="218"/>
    </location>
    <ligand>
        <name>(6S)-NADPHX</name>
        <dbReference type="ChEBI" id="CHEBI:64076"/>
    </ligand>
</feature>
<dbReference type="SUPFAM" id="SSF53613">
    <property type="entry name" value="Ribokinase-like"/>
    <property type="match status" value="1"/>
</dbReference>
<comment type="similarity">
    <text evidence="6">Belongs to the NnrD/CARKD family.</text>
</comment>
<accession>A0A3E2B772</accession>
<name>A0A3E2B772_9FIRM</name>
<comment type="cofactor">
    <cofactor evidence="6">
        <name>Mg(2+)</name>
        <dbReference type="ChEBI" id="CHEBI:18420"/>
    </cofactor>
</comment>
<keyword evidence="4 6" id="KW-0520">NAD</keyword>
<dbReference type="GO" id="GO:0052856">
    <property type="term" value="F:NAD(P)HX epimerase activity"/>
    <property type="evidence" value="ECO:0007669"/>
    <property type="project" value="TreeGrafter"/>
</dbReference>
<keyword evidence="3 6" id="KW-0521">NADP</keyword>
<sequence>MVQVTREFVHHCLPVRKRDGHKGTFGKVHILAGSVGLTGAAALTAAAAVRTGSGLVSLSVPPEIWPVLAVKCQEAMPAPVARFEILLENMNQCNGVLIGPGLGRSRKTDVRTCHLVERLQTPLVLDADGINAVAEHIDVLDTRRGRLTVLTPHDGEFLRLRQGKAIGPDREAAALAFARQHGCVLVLKGHRTITAFPDGETFENTTGNPGMAKGGSGDVLAGMILSLLGQGIPPKKAVPSAVWLHGAAGDLAAASFGEYGMTPSDLLQNIPAAIQGAMSFPVD</sequence>
<keyword evidence="2 6" id="KW-0067">ATP-binding</keyword>
<protein>
    <recommendedName>
        <fullName evidence="6">ADP-dependent (S)-NAD(P)H-hydrate dehydratase</fullName>
        <ecNumber evidence="6">4.2.1.136</ecNumber>
    </recommendedName>
    <alternativeName>
        <fullName evidence="6">ADP-dependent NAD(P)HX dehydratase</fullName>
    </alternativeName>
</protein>
<dbReference type="HAMAP" id="MF_01965">
    <property type="entry name" value="NADHX_dehydratase"/>
    <property type="match status" value="1"/>
</dbReference>
<evidence type="ECO:0000256" key="2">
    <source>
        <dbReference type="ARBA" id="ARBA00022840"/>
    </source>
</evidence>
<feature type="binding site" evidence="6">
    <location>
        <position position="101"/>
    </location>
    <ligand>
        <name>(6S)-NADPHX</name>
        <dbReference type="ChEBI" id="CHEBI:64076"/>
    </ligand>
</feature>
<dbReference type="PANTHER" id="PTHR12592">
    <property type="entry name" value="ATP-DEPENDENT (S)-NAD(P)H-HYDRATE DEHYDRATASE FAMILY MEMBER"/>
    <property type="match status" value="1"/>
</dbReference>
<evidence type="ECO:0000256" key="5">
    <source>
        <dbReference type="ARBA" id="ARBA00023239"/>
    </source>
</evidence>
<dbReference type="PANTHER" id="PTHR12592:SF0">
    <property type="entry name" value="ATP-DEPENDENT (S)-NAD(P)H-HYDRATE DEHYDRATASE"/>
    <property type="match status" value="1"/>
</dbReference>
<keyword evidence="1 6" id="KW-0547">Nucleotide-binding</keyword>
<comment type="subunit">
    <text evidence="6">Homotetramer.</text>
</comment>
<dbReference type="CDD" id="cd01171">
    <property type="entry name" value="YXKO-related"/>
    <property type="match status" value="1"/>
</dbReference>
<keyword evidence="9" id="KW-1185">Reference proteome</keyword>
<dbReference type="InterPro" id="IPR029056">
    <property type="entry name" value="Ribokinase-like"/>
</dbReference>
<dbReference type="GO" id="GO:0005524">
    <property type="term" value="F:ATP binding"/>
    <property type="evidence" value="ECO:0007669"/>
    <property type="project" value="UniProtKB-KW"/>
</dbReference>
<evidence type="ECO:0000313" key="8">
    <source>
        <dbReference type="EMBL" id="RFT07816.1"/>
    </source>
</evidence>
<dbReference type="Proteomes" id="UP000260649">
    <property type="component" value="Unassembled WGS sequence"/>
</dbReference>
<dbReference type="InterPro" id="IPR000631">
    <property type="entry name" value="CARKD"/>
</dbReference>
<comment type="catalytic activity">
    <reaction evidence="6">
        <text>(6S)-NADPHX + ADP = AMP + phosphate + NADPH + H(+)</text>
        <dbReference type="Rhea" id="RHEA:32235"/>
        <dbReference type="ChEBI" id="CHEBI:15378"/>
        <dbReference type="ChEBI" id="CHEBI:43474"/>
        <dbReference type="ChEBI" id="CHEBI:57783"/>
        <dbReference type="ChEBI" id="CHEBI:64076"/>
        <dbReference type="ChEBI" id="CHEBI:456215"/>
        <dbReference type="ChEBI" id="CHEBI:456216"/>
        <dbReference type="EC" id="4.2.1.136"/>
    </reaction>
</comment>
<evidence type="ECO:0000256" key="6">
    <source>
        <dbReference type="HAMAP-Rule" id="MF_01965"/>
    </source>
</evidence>
<dbReference type="OrthoDB" id="9806925at2"/>
<evidence type="ECO:0000256" key="3">
    <source>
        <dbReference type="ARBA" id="ARBA00022857"/>
    </source>
</evidence>
<reference evidence="8 9" key="1">
    <citation type="submission" date="2018-07" db="EMBL/GenBank/DDBJ databases">
        <title>GABA Modulating Bacteria of the Human Gut Microbiota.</title>
        <authorList>
            <person name="Strandwitz P."/>
            <person name="Kim K.H."/>
            <person name="Terekhova D."/>
            <person name="Liu J.K."/>
            <person name="Sharma A."/>
            <person name="Levering J."/>
            <person name="Mcdonald D."/>
            <person name="Dietrich D."/>
            <person name="Ramadhar T.R."/>
            <person name="Lekbua A."/>
            <person name="Mroue N."/>
            <person name="Liston C."/>
            <person name="Stewart E.J."/>
            <person name="Dubin M.J."/>
            <person name="Zengler K."/>
            <person name="Knight R."/>
            <person name="Gilbert J.A."/>
            <person name="Clardy J."/>
            <person name="Lewis K."/>
        </authorList>
    </citation>
    <scope>NUCLEOTIDE SEQUENCE [LARGE SCALE GENOMIC DNA]</scope>
    <source>
        <strain evidence="8 9">KLE1738</strain>
    </source>
</reference>
<dbReference type="InterPro" id="IPR017953">
    <property type="entry name" value="Carbohydrate_kinase_pred_CS"/>
</dbReference>
<feature type="binding site" evidence="6">
    <location>
        <position position="153"/>
    </location>
    <ligand>
        <name>(6S)-NADPHX</name>
        <dbReference type="ChEBI" id="CHEBI:64076"/>
    </ligand>
</feature>
<evidence type="ECO:0000256" key="1">
    <source>
        <dbReference type="ARBA" id="ARBA00022741"/>
    </source>
</evidence>
<keyword evidence="5 6" id="KW-0456">Lyase</keyword>
<dbReference type="GO" id="GO:0046496">
    <property type="term" value="P:nicotinamide nucleotide metabolic process"/>
    <property type="evidence" value="ECO:0007669"/>
    <property type="project" value="UniProtKB-UniRule"/>
</dbReference>
<dbReference type="NCBIfam" id="TIGR00196">
    <property type="entry name" value="yjeF_cterm"/>
    <property type="match status" value="1"/>
</dbReference>
<dbReference type="PROSITE" id="PS01050">
    <property type="entry name" value="YJEF_C_2"/>
    <property type="match status" value="1"/>
</dbReference>
<organism evidence="8 9">
    <name type="scientific">Evtepia gabavorous</name>
    <dbReference type="NCBI Taxonomy" id="2211183"/>
    <lineage>
        <taxon>Bacteria</taxon>
        <taxon>Bacillati</taxon>
        <taxon>Bacillota</taxon>
        <taxon>Clostridia</taxon>
        <taxon>Eubacteriales</taxon>
        <taxon>Evtepia</taxon>
    </lineage>
</organism>
<gene>
    <name evidence="6" type="primary">nnrD</name>
    <name evidence="8" type="ORF">DV520_01430</name>
</gene>
<dbReference type="RefSeq" id="WP_117141537.1">
    <property type="nucleotide sequence ID" value="NZ_CAKXKJ010000002.1"/>
</dbReference>
<dbReference type="AlphaFoldDB" id="A0A3E2B772"/>
<dbReference type="GeneID" id="97994396"/>
<dbReference type="GO" id="GO:0110051">
    <property type="term" value="P:metabolite repair"/>
    <property type="evidence" value="ECO:0007669"/>
    <property type="project" value="TreeGrafter"/>
</dbReference>
<feature type="binding site" evidence="6">
    <location>
        <begin position="188"/>
        <end position="192"/>
    </location>
    <ligand>
        <name>AMP</name>
        <dbReference type="ChEBI" id="CHEBI:456215"/>
    </ligand>
</feature>
<dbReference type="GO" id="GO:0052855">
    <property type="term" value="F:ADP-dependent NAD(P)H-hydrate dehydratase activity"/>
    <property type="evidence" value="ECO:0007669"/>
    <property type="project" value="UniProtKB-UniRule"/>
</dbReference>
<feature type="binding site" evidence="6">
    <location>
        <position position="217"/>
    </location>
    <ligand>
        <name>AMP</name>
        <dbReference type="ChEBI" id="CHEBI:456215"/>
    </ligand>
</feature>
<evidence type="ECO:0000256" key="4">
    <source>
        <dbReference type="ARBA" id="ARBA00023027"/>
    </source>
</evidence>
<comment type="catalytic activity">
    <reaction evidence="6">
        <text>(6S)-NADHX + ADP = AMP + phosphate + NADH + H(+)</text>
        <dbReference type="Rhea" id="RHEA:32223"/>
        <dbReference type="ChEBI" id="CHEBI:15378"/>
        <dbReference type="ChEBI" id="CHEBI:43474"/>
        <dbReference type="ChEBI" id="CHEBI:57945"/>
        <dbReference type="ChEBI" id="CHEBI:64074"/>
        <dbReference type="ChEBI" id="CHEBI:456215"/>
        <dbReference type="ChEBI" id="CHEBI:456216"/>
        <dbReference type="EC" id="4.2.1.136"/>
    </reaction>
</comment>
<dbReference type="EC" id="4.2.1.136" evidence="6"/>
<comment type="function">
    <text evidence="6">Catalyzes the dehydration of the S-form of NAD(P)HX at the expense of ADP, which is converted to AMP. Together with NAD(P)HX epimerase, which catalyzes the epimerization of the S- and R-forms, the enzyme allows the repair of both epimers of NAD(P)HX, a damaged form of NAD(P)H that is a result of enzymatic or heat-dependent hydration.</text>
</comment>
<dbReference type="EMBL" id="QQRQ01000001">
    <property type="protein sequence ID" value="RFT07816.1"/>
    <property type="molecule type" value="Genomic_DNA"/>
</dbReference>
<evidence type="ECO:0000259" key="7">
    <source>
        <dbReference type="PROSITE" id="PS51383"/>
    </source>
</evidence>
<dbReference type="Pfam" id="PF01256">
    <property type="entry name" value="Carb_kinase"/>
    <property type="match status" value="1"/>
</dbReference>